<proteinExistence type="predicted"/>
<dbReference type="PANTHER" id="PTHR42886:SF29">
    <property type="entry name" value="PUMMELIG, ISOFORM A"/>
    <property type="match status" value="1"/>
</dbReference>
<organism evidence="2">
    <name type="scientific">Archaeoglobus fulgidus</name>
    <dbReference type="NCBI Taxonomy" id="2234"/>
    <lineage>
        <taxon>Archaea</taxon>
        <taxon>Methanobacteriati</taxon>
        <taxon>Methanobacteriota</taxon>
        <taxon>Archaeoglobi</taxon>
        <taxon>Archaeoglobales</taxon>
        <taxon>Archaeoglobaceae</taxon>
        <taxon>Archaeoglobus</taxon>
    </lineage>
</organism>
<comment type="caution">
    <text evidence="2">The sequence shown here is derived from an EMBL/GenBank/DDBJ whole genome shotgun (WGS) entry which is preliminary data.</text>
</comment>
<name>A0A7J3M191_ARCFL</name>
<dbReference type="PANTHER" id="PTHR42886">
    <property type="entry name" value="RE40534P-RELATED"/>
    <property type="match status" value="1"/>
</dbReference>
<dbReference type="Gene3D" id="3.40.50.1820">
    <property type="entry name" value="alpha/beta hydrolase"/>
    <property type="match status" value="1"/>
</dbReference>
<dbReference type="SUPFAM" id="SSF53474">
    <property type="entry name" value="alpha/beta-Hydrolases"/>
    <property type="match status" value="1"/>
</dbReference>
<dbReference type="Pfam" id="PF12697">
    <property type="entry name" value="Abhydrolase_6"/>
    <property type="match status" value="1"/>
</dbReference>
<dbReference type="InterPro" id="IPR029058">
    <property type="entry name" value="AB_hydrolase_fold"/>
</dbReference>
<sequence>MIVDTFIGRNFARLCVSKALIICHGFPYERGSVVEKGYSELAELFSEIEPTLIFDFSGCGNSKGYFSVRNWVEDLERVASNFSKVSILGYSMGALVAMKTAPLLKNLEKLVLVAPPLPEIFESSRLKDMHAHALEIMRIRSFEEFSKEILELQNEDLLSPLSYLKSEKLVVHGTKDDVVPYSCGLKVFEALSEPKSFLKVVNGDHFLRRNEKVMKKIVEWFKGGIKDKEIEITV</sequence>
<accession>A0A7J3M191</accession>
<gene>
    <name evidence="2" type="ORF">ENT52_02015</name>
</gene>
<reference evidence="2" key="1">
    <citation type="journal article" date="2020" name="mSystems">
        <title>Genome- and Community-Level Interaction Insights into Carbon Utilization and Element Cycling Functions of Hydrothermarchaeota in Hydrothermal Sediment.</title>
        <authorList>
            <person name="Zhou Z."/>
            <person name="Liu Y."/>
            <person name="Xu W."/>
            <person name="Pan J."/>
            <person name="Luo Z.H."/>
            <person name="Li M."/>
        </authorList>
    </citation>
    <scope>NUCLEOTIDE SEQUENCE [LARGE SCALE GENOMIC DNA]</scope>
    <source>
        <strain evidence="2">SpSt-587</strain>
    </source>
</reference>
<evidence type="ECO:0000259" key="1">
    <source>
        <dbReference type="Pfam" id="PF12697"/>
    </source>
</evidence>
<feature type="domain" description="AB hydrolase-1" evidence="1">
    <location>
        <begin position="20"/>
        <end position="143"/>
    </location>
</feature>
<protein>
    <submittedName>
        <fullName evidence="2">Alpha/beta hydrolase</fullName>
    </submittedName>
</protein>
<evidence type="ECO:0000313" key="2">
    <source>
        <dbReference type="EMBL" id="HGT82488.1"/>
    </source>
</evidence>
<keyword evidence="2" id="KW-0378">Hydrolase</keyword>
<dbReference type="EMBL" id="DSYZ01000046">
    <property type="protein sequence ID" value="HGT82488.1"/>
    <property type="molecule type" value="Genomic_DNA"/>
</dbReference>
<dbReference type="InterPro" id="IPR000073">
    <property type="entry name" value="AB_hydrolase_1"/>
</dbReference>
<dbReference type="AlphaFoldDB" id="A0A7J3M191"/>
<dbReference type="GO" id="GO:0016787">
    <property type="term" value="F:hydrolase activity"/>
    <property type="evidence" value="ECO:0007669"/>
    <property type="project" value="UniProtKB-KW"/>
</dbReference>